<accession>A0ABQ1LJ69</accession>
<evidence type="ECO:0000313" key="2">
    <source>
        <dbReference type="EMBL" id="GGC25374.1"/>
    </source>
</evidence>
<dbReference type="EMBL" id="BMFD01000001">
    <property type="protein sequence ID" value="GGC25374.1"/>
    <property type="molecule type" value="Genomic_DNA"/>
</dbReference>
<proteinExistence type="predicted"/>
<sequence length="222" mass="25789">MSKIKHLLSPSDNPESIGNKFRSRRFFVFESLIKENFPIGSELNILDVGGAAYFWKDKDFLNKYNVKIILLNLEASETGHPQLKSVIGDATDLSEYENETFDLVFSNSVIEHLYTWENQVKMANECVRVGKKHFIQSPNKHFIIEAHYTLPFAQYLPNKLLFDILTKTKLSQTRKWDPDAAKQYLEEIRLLTGTEMKMLFPNSKIYKEKFLGMTKSFVAHNL</sequence>
<evidence type="ECO:0000313" key="3">
    <source>
        <dbReference type="Proteomes" id="UP000635885"/>
    </source>
</evidence>
<dbReference type="SUPFAM" id="SSF53335">
    <property type="entry name" value="S-adenosyl-L-methionine-dependent methyltransferases"/>
    <property type="match status" value="1"/>
</dbReference>
<dbReference type="Pfam" id="PF08241">
    <property type="entry name" value="Methyltransf_11"/>
    <property type="match status" value="1"/>
</dbReference>
<organism evidence="2 3">
    <name type="scientific">Belliella aquatica</name>
    <dbReference type="NCBI Taxonomy" id="1323734"/>
    <lineage>
        <taxon>Bacteria</taxon>
        <taxon>Pseudomonadati</taxon>
        <taxon>Bacteroidota</taxon>
        <taxon>Cytophagia</taxon>
        <taxon>Cytophagales</taxon>
        <taxon>Cyclobacteriaceae</taxon>
        <taxon>Belliella</taxon>
    </lineage>
</organism>
<gene>
    <name evidence="2" type="ORF">GCM10010993_00580</name>
</gene>
<evidence type="ECO:0000259" key="1">
    <source>
        <dbReference type="Pfam" id="PF08241"/>
    </source>
</evidence>
<reference evidence="3" key="1">
    <citation type="journal article" date="2019" name="Int. J. Syst. Evol. Microbiol.">
        <title>The Global Catalogue of Microorganisms (GCM) 10K type strain sequencing project: providing services to taxonomists for standard genome sequencing and annotation.</title>
        <authorList>
            <consortium name="The Broad Institute Genomics Platform"/>
            <consortium name="The Broad Institute Genome Sequencing Center for Infectious Disease"/>
            <person name="Wu L."/>
            <person name="Ma J."/>
        </authorList>
    </citation>
    <scope>NUCLEOTIDE SEQUENCE [LARGE SCALE GENOMIC DNA]</scope>
    <source>
        <strain evidence="3">CGMCC 1.12479</strain>
    </source>
</reference>
<dbReference type="InterPro" id="IPR013216">
    <property type="entry name" value="Methyltransf_11"/>
</dbReference>
<feature type="domain" description="Methyltransferase type 11" evidence="1">
    <location>
        <begin position="80"/>
        <end position="132"/>
    </location>
</feature>
<protein>
    <recommendedName>
        <fullName evidence="1">Methyltransferase type 11 domain-containing protein</fullName>
    </recommendedName>
</protein>
<dbReference type="InterPro" id="IPR029063">
    <property type="entry name" value="SAM-dependent_MTases_sf"/>
</dbReference>
<dbReference type="Gene3D" id="3.40.50.150">
    <property type="entry name" value="Vaccinia Virus protein VP39"/>
    <property type="match status" value="1"/>
</dbReference>
<dbReference type="CDD" id="cd02440">
    <property type="entry name" value="AdoMet_MTases"/>
    <property type="match status" value="1"/>
</dbReference>
<keyword evidence="3" id="KW-1185">Reference proteome</keyword>
<dbReference type="Proteomes" id="UP000635885">
    <property type="component" value="Unassembled WGS sequence"/>
</dbReference>
<name>A0ABQ1LJ69_9BACT</name>
<comment type="caution">
    <text evidence="2">The sequence shown here is derived from an EMBL/GenBank/DDBJ whole genome shotgun (WGS) entry which is preliminary data.</text>
</comment>
<dbReference type="RefSeq" id="WP_188438432.1">
    <property type="nucleotide sequence ID" value="NZ_BMFD01000001.1"/>
</dbReference>